<accession>A0ABQ1KST2</accession>
<proteinExistence type="predicted"/>
<evidence type="ECO:0000313" key="9">
    <source>
        <dbReference type="Proteomes" id="UP000629025"/>
    </source>
</evidence>
<keyword evidence="6 7" id="KW-0472">Membrane</keyword>
<feature type="transmembrane region" description="Helical" evidence="7">
    <location>
        <begin position="96"/>
        <end position="125"/>
    </location>
</feature>
<evidence type="ECO:0000313" key="8">
    <source>
        <dbReference type="EMBL" id="GGC05483.1"/>
    </source>
</evidence>
<keyword evidence="2" id="KW-1003">Cell membrane</keyword>
<dbReference type="InterPro" id="IPR007498">
    <property type="entry name" value="PqiA-like"/>
</dbReference>
<keyword evidence="9" id="KW-1185">Reference proteome</keyword>
<dbReference type="Proteomes" id="UP000629025">
    <property type="component" value="Unassembled WGS sequence"/>
</dbReference>
<dbReference type="EMBL" id="BMIJ01000007">
    <property type="protein sequence ID" value="GGC05483.1"/>
    <property type="molecule type" value="Genomic_DNA"/>
</dbReference>
<evidence type="ECO:0000256" key="1">
    <source>
        <dbReference type="ARBA" id="ARBA00004533"/>
    </source>
</evidence>
<evidence type="ECO:0008006" key="10">
    <source>
        <dbReference type="Google" id="ProtNLM"/>
    </source>
</evidence>
<protein>
    <recommendedName>
        <fullName evidence="10">Paraquat-inducible protein A</fullName>
    </recommendedName>
</protein>
<evidence type="ECO:0000256" key="4">
    <source>
        <dbReference type="ARBA" id="ARBA00022692"/>
    </source>
</evidence>
<feature type="transmembrane region" description="Helical" evidence="7">
    <location>
        <begin position="172"/>
        <end position="195"/>
    </location>
</feature>
<reference evidence="9" key="1">
    <citation type="journal article" date="2019" name="Int. J. Syst. Evol. Microbiol.">
        <title>The Global Catalogue of Microorganisms (GCM) 10K type strain sequencing project: providing services to taxonomists for standard genome sequencing and annotation.</title>
        <authorList>
            <consortium name="The Broad Institute Genomics Platform"/>
            <consortium name="The Broad Institute Genome Sequencing Center for Infectious Disease"/>
            <person name="Wu L."/>
            <person name="Ma J."/>
        </authorList>
    </citation>
    <scope>NUCLEOTIDE SEQUENCE [LARGE SCALE GENOMIC DNA]</scope>
    <source>
        <strain evidence="9">CGMCC 1.15341</strain>
    </source>
</reference>
<keyword evidence="5 7" id="KW-1133">Transmembrane helix</keyword>
<dbReference type="RefSeq" id="WP_188750616.1">
    <property type="nucleotide sequence ID" value="NZ_BMIJ01000007.1"/>
</dbReference>
<keyword evidence="3" id="KW-0997">Cell inner membrane</keyword>
<evidence type="ECO:0000256" key="3">
    <source>
        <dbReference type="ARBA" id="ARBA00022519"/>
    </source>
</evidence>
<evidence type="ECO:0000256" key="6">
    <source>
        <dbReference type="ARBA" id="ARBA00023136"/>
    </source>
</evidence>
<evidence type="ECO:0000256" key="7">
    <source>
        <dbReference type="SAM" id="Phobius"/>
    </source>
</evidence>
<dbReference type="InterPro" id="IPR051800">
    <property type="entry name" value="PqiA-PqiB_transport"/>
</dbReference>
<name>A0ABQ1KST2_9GAMM</name>
<sequence>MNSWRHGALAQGLLRCHDCSALWPVSLEGHHCPRCGAPLHSRTPHSLTRTWALLLTSALLMLPANLLPIMRVTMLSSQGDASTILGGVIELTKHGLWGIAIVVLAASILIPVGKILALASLLIAIQFGKATNLRQKMVMFRIVHWIGRWSMLDIFVVGILVALVQFGNLAYIVGQTGALAFAGVVVFTMLAANTLDTRLIWDRHLQEASIGSET</sequence>
<keyword evidence="4 7" id="KW-0812">Transmembrane</keyword>
<feature type="transmembrane region" description="Helical" evidence="7">
    <location>
        <begin position="51"/>
        <end position="70"/>
    </location>
</feature>
<dbReference type="Pfam" id="PF04403">
    <property type="entry name" value="PqiA"/>
    <property type="match status" value="1"/>
</dbReference>
<organism evidence="8 9">
    <name type="scientific">Marinobacterium zhoushanense</name>
    <dbReference type="NCBI Taxonomy" id="1679163"/>
    <lineage>
        <taxon>Bacteria</taxon>
        <taxon>Pseudomonadati</taxon>
        <taxon>Pseudomonadota</taxon>
        <taxon>Gammaproteobacteria</taxon>
        <taxon>Oceanospirillales</taxon>
        <taxon>Oceanospirillaceae</taxon>
        <taxon>Marinobacterium</taxon>
    </lineage>
</organism>
<evidence type="ECO:0000256" key="2">
    <source>
        <dbReference type="ARBA" id="ARBA00022475"/>
    </source>
</evidence>
<dbReference type="PANTHER" id="PTHR30462:SF3">
    <property type="entry name" value="INTERMEMBRANE TRANSPORT PROTEIN PQIA"/>
    <property type="match status" value="1"/>
</dbReference>
<gene>
    <name evidence="8" type="ORF">GCM10011352_34580</name>
</gene>
<comment type="subcellular location">
    <subcellularLocation>
        <location evidence="1">Cell inner membrane</location>
    </subcellularLocation>
</comment>
<evidence type="ECO:0000256" key="5">
    <source>
        <dbReference type="ARBA" id="ARBA00022989"/>
    </source>
</evidence>
<dbReference type="PANTHER" id="PTHR30462">
    <property type="entry name" value="INTERMEMBRANE TRANSPORT PROTEIN PQIB-RELATED"/>
    <property type="match status" value="1"/>
</dbReference>
<comment type="caution">
    <text evidence="8">The sequence shown here is derived from an EMBL/GenBank/DDBJ whole genome shotgun (WGS) entry which is preliminary data.</text>
</comment>
<feature type="transmembrane region" description="Helical" evidence="7">
    <location>
        <begin position="146"/>
        <end position="166"/>
    </location>
</feature>